<evidence type="ECO:0000256" key="2">
    <source>
        <dbReference type="ARBA" id="ARBA00004893"/>
    </source>
</evidence>
<evidence type="ECO:0000259" key="13">
    <source>
        <dbReference type="Pfam" id="PF02749"/>
    </source>
</evidence>
<feature type="domain" description="Quinolinate phosphoribosyl transferase N-terminal" evidence="13">
    <location>
        <begin position="27"/>
        <end position="111"/>
    </location>
</feature>
<evidence type="ECO:0000256" key="6">
    <source>
        <dbReference type="ARBA" id="ARBA00022642"/>
    </source>
</evidence>
<evidence type="ECO:0000256" key="9">
    <source>
        <dbReference type="ARBA" id="ARBA00033102"/>
    </source>
</evidence>
<dbReference type="Gene3D" id="3.90.1170.20">
    <property type="entry name" value="Quinolinate phosphoribosyl transferase, N-terminal domain"/>
    <property type="match status" value="1"/>
</dbReference>
<dbReference type="FunFam" id="3.90.1170.20:FF:000001">
    <property type="entry name" value="Nicotinate-nucleotide diphosphorylase (Carboxylating)"/>
    <property type="match status" value="1"/>
</dbReference>
<name>A0A0F9T6G1_9ZZZZ</name>
<dbReference type="GO" id="GO:0009435">
    <property type="term" value="P:NAD+ biosynthetic process"/>
    <property type="evidence" value="ECO:0007669"/>
    <property type="project" value="UniProtKB-UniPathway"/>
</dbReference>
<dbReference type="InterPro" id="IPR004393">
    <property type="entry name" value="NadC"/>
</dbReference>
<dbReference type="PIRSF" id="PIRSF006250">
    <property type="entry name" value="NadC_ModD"/>
    <property type="match status" value="1"/>
</dbReference>
<dbReference type="InterPro" id="IPR027277">
    <property type="entry name" value="NadC/ModD"/>
</dbReference>
<dbReference type="InterPro" id="IPR002638">
    <property type="entry name" value="Quinolinate_PRibosylTrfase_C"/>
</dbReference>
<reference evidence="14" key="1">
    <citation type="journal article" date="2015" name="Nature">
        <title>Complex archaea that bridge the gap between prokaryotes and eukaryotes.</title>
        <authorList>
            <person name="Spang A."/>
            <person name="Saw J.H."/>
            <person name="Jorgensen S.L."/>
            <person name="Zaremba-Niedzwiedzka K."/>
            <person name="Martijn J."/>
            <person name="Lind A.E."/>
            <person name="van Eijk R."/>
            <person name="Schleper C."/>
            <person name="Guy L."/>
            <person name="Ettema T.J."/>
        </authorList>
    </citation>
    <scope>NUCLEOTIDE SEQUENCE</scope>
</reference>
<dbReference type="Pfam" id="PF01729">
    <property type="entry name" value="QRPTase_C"/>
    <property type="match status" value="1"/>
</dbReference>
<evidence type="ECO:0000256" key="11">
    <source>
        <dbReference type="ARBA" id="ARBA00069173"/>
    </source>
</evidence>
<comment type="pathway">
    <text evidence="2">Cofactor biosynthesis; NAD(+) biosynthesis; nicotinate D-ribonucleotide from quinolinate: step 1/1.</text>
</comment>
<proteinExistence type="inferred from homology"/>
<keyword evidence="6" id="KW-0662">Pyridine nucleotide biosynthesis</keyword>
<dbReference type="Gene3D" id="3.20.20.70">
    <property type="entry name" value="Aldolase class I"/>
    <property type="match status" value="1"/>
</dbReference>
<comment type="similarity">
    <text evidence="3">Belongs to the NadC/ModD family.</text>
</comment>
<comment type="caution">
    <text evidence="14">The sequence shown here is derived from an EMBL/GenBank/DDBJ whole genome shotgun (WGS) entry which is preliminary data.</text>
</comment>
<comment type="catalytic activity">
    <reaction evidence="10">
        <text>nicotinate beta-D-ribonucleotide + CO2 + diphosphate = quinolinate + 5-phospho-alpha-D-ribose 1-diphosphate + 2 H(+)</text>
        <dbReference type="Rhea" id="RHEA:12733"/>
        <dbReference type="ChEBI" id="CHEBI:15378"/>
        <dbReference type="ChEBI" id="CHEBI:16526"/>
        <dbReference type="ChEBI" id="CHEBI:29959"/>
        <dbReference type="ChEBI" id="CHEBI:33019"/>
        <dbReference type="ChEBI" id="CHEBI:57502"/>
        <dbReference type="ChEBI" id="CHEBI:58017"/>
        <dbReference type="EC" id="2.4.2.19"/>
    </reaction>
</comment>
<dbReference type="FunFam" id="3.20.20.70:FF:000030">
    <property type="entry name" value="Nicotinate-nucleotide pyrophosphorylase, carboxylating"/>
    <property type="match status" value="1"/>
</dbReference>
<dbReference type="SUPFAM" id="SSF54675">
    <property type="entry name" value="Nicotinate/Quinolinate PRTase N-terminal domain-like"/>
    <property type="match status" value="1"/>
</dbReference>
<gene>
    <name evidence="14" type="ORF">LCGC14_0366620</name>
</gene>
<dbReference type="Pfam" id="PF02749">
    <property type="entry name" value="QRPTase_N"/>
    <property type="match status" value="1"/>
</dbReference>
<evidence type="ECO:0000256" key="1">
    <source>
        <dbReference type="ARBA" id="ARBA00003237"/>
    </source>
</evidence>
<dbReference type="PANTHER" id="PTHR32179">
    <property type="entry name" value="NICOTINATE-NUCLEOTIDE PYROPHOSPHORYLASE [CARBOXYLATING]"/>
    <property type="match status" value="1"/>
</dbReference>
<evidence type="ECO:0000256" key="3">
    <source>
        <dbReference type="ARBA" id="ARBA00009400"/>
    </source>
</evidence>
<keyword evidence="8" id="KW-0808">Transferase</keyword>
<dbReference type="InterPro" id="IPR037128">
    <property type="entry name" value="Quinolinate_PRibosylTase_N_sf"/>
</dbReference>
<comment type="subunit">
    <text evidence="4">Hexamer formed by 3 homodimers.</text>
</comment>
<dbReference type="InterPro" id="IPR036068">
    <property type="entry name" value="Nicotinate_pribotase-like_C"/>
</dbReference>
<protein>
    <recommendedName>
        <fullName evidence="11">Probable nicotinate-nucleotide pyrophosphorylase [carboxylating]</fullName>
        <ecNumber evidence="5">2.4.2.19</ecNumber>
    </recommendedName>
    <alternativeName>
        <fullName evidence="9">Quinolinate phosphoribosyltransferase [decarboxylating]</fullName>
    </alternativeName>
</protein>
<dbReference type="PANTHER" id="PTHR32179:SF3">
    <property type="entry name" value="NICOTINATE-NUCLEOTIDE PYROPHOSPHORYLASE [CARBOXYLATING]"/>
    <property type="match status" value="1"/>
</dbReference>
<dbReference type="AlphaFoldDB" id="A0A0F9T6G1"/>
<evidence type="ECO:0000256" key="7">
    <source>
        <dbReference type="ARBA" id="ARBA00022676"/>
    </source>
</evidence>
<sequence length="290" mass="30114">MEPTRFEFNCLGELLVLAKAEDLGGGDVTSAMLPGGARAAGRFVARQELVVCGGAFLAAIGAAYDGAIQTNVLVADGQGVEAGATLAQWSGPAGAVLSAERVALNFLQRLCGIATLTREYVEAVAATSADIYDTRKTTPGWRHLEKYAVRAGGGHNHRMGLYDAVLVKDNHLALLQPLAALADKLAEARDALGGRGFVEVEVDTLEQFDVALKLPVDVILLDNFTLDDLAEAVRRRDAAGLAGELALEASGGVDLASVGRIAATGVDRIAIGALTHSAPAADVAFDIDQP</sequence>
<dbReference type="InterPro" id="IPR013785">
    <property type="entry name" value="Aldolase_TIM"/>
</dbReference>
<dbReference type="UniPathway" id="UPA00253">
    <property type="reaction ID" value="UER00331"/>
</dbReference>
<evidence type="ECO:0000256" key="4">
    <source>
        <dbReference type="ARBA" id="ARBA00011218"/>
    </source>
</evidence>
<accession>A0A0F9T6G1</accession>
<dbReference type="CDD" id="cd01572">
    <property type="entry name" value="QPRTase"/>
    <property type="match status" value="1"/>
</dbReference>
<dbReference type="GO" id="GO:0004514">
    <property type="term" value="F:nicotinate-nucleotide diphosphorylase (carboxylating) activity"/>
    <property type="evidence" value="ECO:0007669"/>
    <property type="project" value="UniProtKB-EC"/>
</dbReference>
<evidence type="ECO:0000256" key="8">
    <source>
        <dbReference type="ARBA" id="ARBA00022679"/>
    </source>
</evidence>
<keyword evidence="7" id="KW-0328">Glycosyltransferase</keyword>
<feature type="domain" description="Quinolinate phosphoribosyl transferase C-terminal" evidence="12">
    <location>
        <begin position="113"/>
        <end position="285"/>
    </location>
</feature>
<comment type="function">
    <text evidence="1">Involved in the catabolism of quinolinic acid (QA).</text>
</comment>
<evidence type="ECO:0000259" key="12">
    <source>
        <dbReference type="Pfam" id="PF01729"/>
    </source>
</evidence>
<evidence type="ECO:0000256" key="5">
    <source>
        <dbReference type="ARBA" id="ARBA00011944"/>
    </source>
</evidence>
<evidence type="ECO:0000313" key="14">
    <source>
        <dbReference type="EMBL" id="KKN76795.1"/>
    </source>
</evidence>
<organism evidence="14">
    <name type="scientific">marine sediment metagenome</name>
    <dbReference type="NCBI Taxonomy" id="412755"/>
    <lineage>
        <taxon>unclassified sequences</taxon>
        <taxon>metagenomes</taxon>
        <taxon>ecological metagenomes</taxon>
    </lineage>
</organism>
<dbReference type="SUPFAM" id="SSF51690">
    <property type="entry name" value="Nicotinate/Quinolinate PRTase C-terminal domain-like"/>
    <property type="match status" value="1"/>
</dbReference>
<dbReference type="EC" id="2.4.2.19" evidence="5"/>
<dbReference type="EMBL" id="LAZR01000289">
    <property type="protein sequence ID" value="KKN76795.1"/>
    <property type="molecule type" value="Genomic_DNA"/>
</dbReference>
<dbReference type="InterPro" id="IPR022412">
    <property type="entry name" value="Quinolinate_PRibosylTrfase_N"/>
</dbReference>
<evidence type="ECO:0000256" key="10">
    <source>
        <dbReference type="ARBA" id="ARBA00047445"/>
    </source>
</evidence>
<dbReference type="GO" id="GO:0034213">
    <property type="term" value="P:quinolinate catabolic process"/>
    <property type="evidence" value="ECO:0007669"/>
    <property type="project" value="TreeGrafter"/>
</dbReference>
<dbReference type="NCBIfam" id="TIGR00078">
    <property type="entry name" value="nadC"/>
    <property type="match status" value="1"/>
</dbReference>
<dbReference type="GO" id="GO:0005737">
    <property type="term" value="C:cytoplasm"/>
    <property type="evidence" value="ECO:0007669"/>
    <property type="project" value="TreeGrafter"/>
</dbReference>